<protein>
    <submittedName>
        <fullName evidence="2">Predicted protein</fullName>
    </submittedName>
</protein>
<dbReference type="KEGG" id="lbc:LACBIDRAFT_322069"/>
<evidence type="ECO:0000313" key="2">
    <source>
        <dbReference type="EMBL" id="EDR14773.1"/>
    </source>
</evidence>
<dbReference type="Proteomes" id="UP000001194">
    <property type="component" value="Unassembled WGS sequence"/>
</dbReference>
<dbReference type="HOGENOM" id="CLU_866172_0_0_1"/>
<dbReference type="InParanoid" id="B0CS10"/>
<gene>
    <name evidence="2" type="ORF">LACBIDRAFT_322069</name>
</gene>
<feature type="region of interest" description="Disordered" evidence="1">
    <location>
        <begin position="145"/>
        <end position="189"/>
    </location>
</feature>
<dbReference type="GeneID" id="6070129"/>
<sequence length="321" mass="36386">MLYKQGPKKRFRVFPFPHLGLPAGAALRCVPRLTLWFRRVPASTLSLRPNPAPQIYCRVRVPPFPQLRHSLAHHKLQPSEVLTRSKLLAFAAAIVFSSNNTQKERALSFATRRFYWKARHDGGRHHLLQMGQFTLAQTYQSTRANFQPNSHANPPLHHPRASSSHSRTPSRSSSEVATKRCQSHNPRRGPGFIPAQAFWRNAELLQHHAKRPMRVLSRIIFSASGSCLFSPIRRDRDDVRLPSASPAPLPSASFGHYCHPIPNRLRMGVSSCSSLRDAVTLPFTRFPPPTQPLGRPPFFRIKRSRTSFDMAGFTFTPLCEI</sequence>
<dbReference type="AlphaFoldDB" id="B0CS10"/>
<feature type="compositionally biased region" description="Low complexity" evidence="1">
    <location>
        <begin position="161"/>
        <end position="174"/>
    </location>
</feature>
<proteinExistence type="predicted"/>
<accession>B0CS10</accession>
<reference evidence="2 3" key="1">
    <citation type="journal article" date="2008" name="Nature">
        <title>The genome of Laccaria bicolor provides insights into mycorrhizal symbiosis.</title>
        <authorList>
            <person name="Martin F."/>
            <person name="Aerts A."/>
            <person name="Ahren D."/>
            <person name="Brun A."/>
            <person name="Danchin E.G.J."/>
            <person name="Duchaussoy F."/>
            <person name="Gibon J."/>
            <person name="Kohler A."/>
            <person name="Lindquist E."/>
            <person name="Pereda V."/>
            <person name="Salamov A."/>
            <person name="Shapiro H.J."/>
            <person name="Wuyts J."/>
            <person name="Blaudez D."/>
            <person name="Buee M."/>
            <person name="Brokstein P."/>
            <person name="Canbaeck B."/>
            <person name="Cohen D."/>
            <person name="Courty P.E."/>
            <person name="Coutinho P.M."/>
            <person name="Delaruelle C."/>
            <person name="Detter J.C."/>
            <person name="Deveau A."/>
            <person name="DiFazio S."/>
            <person name="Duplessis S."/>
            <person name="Fraissinet-Tachet L."/>
            <person name="Lucic E."/>
            <person name="Frey-Klett P."/>
            <person name="Fourrey C."/>
            <person name="Feussner I."/>
            <person name="Gay G."/>
            <person name="Grimwood J."/>
            <person name="Hoegger P.J."/>
            <person name="Jain P."/>
            <person name="Kilaru S."/>
            <person name="Labbe J."/>
            <person name="Lin Y.C."/>
            <person name="Legue V."/>
            <person name="Le Tacon F."/>
            <person name="Marmeisse R."/>
            <person name="Melayah D."/>
            <person name="Montanini B."/>
            <person name="Muratet M."/>
            <person name="Nehls U."/>
            <person name="Niculita-Hirzel H."/>
            <person name="Oudot-Le Secq M.P."/>
            <person name="Peter M."/>
            <person name="Quesneville H."/>
            <person name="Rajashekar B."/>
            <person name="Reich M."/>
            <person name="Rouhier N."/>
            <person name="Schmutz J."/>
            <person name="Yin T."/>
            <person name="Chalot M."/>
            <person name="Henrissat B."/>
            <person name="Kuees U."/>
            <person name="Lucas S."/>
            <person name="Van de Peer Y."/>
            <person name="Podila G.K."/>
            <person name="Polle A."/>
            <person name="Pukkila P.J."/>
            <person name="Richardson P.M."/>
            <person name="Rouze P."/>
            <person name="Sanders I.R."/>
            <person name="Stajich J.E."/>
            <person name="Tunlid A."/>
            <person name="Tuskan G."/>
            <person name="Grigoriev I.V."/>
        </authorList>
    </citation>
    <scope>NUCLEOTIDE SEQUENCE [LARGE SCALE GENOMIC DNA]</scope>
    <source>
        <strain evidence="3">S238N-H82 / ATCC MYA-4686</strain>
    </source>
</reference>
<dbReference type="EMBL" id="DS547092">
    <property type="protein sequence ID" value="EDR14773.1"/>
    <property type="molecule type" value="Genomic_DNA"/>
</dbReference>
<organism evidence="3">
    <name type="scientific">Laccaria bicolor (strain S238N-H82 / ATCC MYA-4686)</name>
    <name type="common">Bicoloured deceiver</name>
    <name type="synonym">Laccaria laccata var. bicolor</name>
    <dbReference type="NCBI Taxonomy" id="486041"/>
    <lineage>
        <taxon>Eukaryota</taxon>
        <taxon>Fungi</taxon>
        <taxon>Dikarya</taxon>
        <taxon>Basidiomycota</taxon>
        <taxon>Agaricomycotina</taxon>
        <taxon>Agaricomycetes</taxon>
        <taxon>Agaricomycetidae</taxon>
        <taxon>Agaricales</taxon>
        <taxon>Agaricineae</taxon>
        <taxon>Hydnangiaceae</taxon>
        <taxon>Laccaria</taxon>
    </lineage>
</organism>
<evidence type="ECO:0000256" key="1">
    <source>
        <dbReference type="SAM" id="MobiDB-lite"/>
    </source>
</evidence>
<dbReference type="RefSeq" id="XP_001875332.1">
    <property type="nucleotide sequence ID" value="XM_001875297.1"/>
</dbReference>
<name>B0CS10_LACBS</name>
<keyword evidence="3" id="KW-1185">Reference proteome</keyword>
<evidence type="ECO:0000313" key="3">
    <source>
        <dbReference type="Proteomes" id="UP000001194"/>
    </source>
</evidence>